<organism evidence="1 2">
    <name type="scientific">Niveibacterium umoris</name>
    <dbReference type="NCBI Taxonomy" id="1193620"/>
    <lineage>
        <taxon>Bacteria</taxon>
        <taxon>Pseudomonadati</taxon>
        <taxon>Pseudomonadota</taxon>
        <taxon>Betaproteobacteria</taxon>
        <taxon>Rhodocyclales</taxon>
        <taxon>Rhodocyclaceae</taxon>
        <taxon>Niveibacterium</taxon>
    </lineage>
</organism>
<dbReference type="RefSeq" id="WP_183633750.1">
    <property type="nucleotide sequence ID" value="NZ_BAABLE010000011.1"/>
</dbReference>
<dbReference type="Pfam" id="PF08811">
    <property type="entry name" value="DUF1800"/>
    <property type="match status" value="1"/>
</dbReference>
<evidence type="ECO:0000313" key="1">
    <source>
        <dbReference type="EMBL" id="MBB4012191.1"/>
    </source>
</evidence>
<dbReference type="InterPro" id="IPR014917">
    <property type="entry name" value="DUF1800"/>
</dbReference>
<protein>
    <submittedName>
        <fullName evidence="1">Uncharacterized protein (DUF1800 family)</fullName>
    </submittedName>
</protein>
<evidence type="ECO:0000313" key="2">
    <source>
        <dbReference type="Proteomes" id="UP000561045"/>
    </source>
</evidence>
<name>A0A840BF85_9RHOO</name>
<dbReference type="Proteomes" id="UP000561045">
    <property type="component" value="Unassembled WGS sequence"/>
</dbReference>
<keyword evidence="2" id="KW-1185">Reference proteome</keyword>
<dbReference type="AlphaFoldDB" id="A0A840BF85"/>
<proteinExistence type="predicted"/>
<accession>A0A840BF85</accession>
<sequence length="445" mass="48378">MSTMQAAIAAHRFGLGEKDLAVVGDDGAGWLVRQIGPGDQPDGAGLMSSREALKLFPAFVKQQKERARDPSSATDGVEADFRKHYRQSVLAELDARWSLAASTPRPFAERLALFWANHFTVSAAKPRVAGLVGPFEREAIRPNIAGRFGTLLRAAVIHPAMLVYLDNAQSIGPDSPAGRRRERGLNENLAREILELHTLGVEGGYGQQDVIEFAKVLTGWTVRPDGNGEAEFIERMHQPGSKTILGRRFGEAGAQELEAVLDMLATHPSTARHISTKLARHFVSDDPAPALVDRLAQSFTRSGGDLSRTYRSLLDAPEAWAPGFPKLKRPEELAVSTLRVLGVRGKVVEQVGRAVREMGQPVGAAPSPAGWGDRAEEWLGPDAMWKRIEWADQVAARAPQSDTRALAQAAFGPSLSAGTLQQIERAESSRQALALFLASPEFQRR</sequence>
<gene>
    <name evidence="1" type="ORF">GGR36_001499</name>
</gene>
<reference evidence="1 2" key="1">
    <citation type="submission" date="2020-08" db="EMBL/GenBank/DDBJ databases">
        <title>Genomic Encyclopedia of Type Strains, Phase IV (KMG-IV): sequencing the most valuable type-strain genomes for metagenomic binning, comparative biology and taxonomic classification.</title>
        <authorList>
            <person name="Goeker M."/>
        </authorList>
    </citation>
    <scope>NUCLEOTIDE SEQUENCE [LARGE SCALE GENOMIC DNA]</scope>
    <source>
        <strain evidence="1 2">DSM 106739</strain>
    </source>
</reference>
<comment type="caution">
    <text evidence="1">The sequence shown here is derived from an EMBL/GenBank/DDBJ whole genome shotgun (WGS) entry which is preliminary data.</text>
</comment>
<dbReference type="EMBL" id="JACIET010000001">
    <property type="protein sequence ID" value="MBB4012191.1"/>
    <property type="molecule type" value="Genomic_DNA"/>
</dbReference>